<dbReference type="SUPFAM" id="SSF52540">
    <property type="entry name" value="P-loop containing nucleoside triphosphate hydrolases"/>
    <property type="match status" value="1"/>
</dbReference>
<dbReference type="InterPro" id="IPR014774">
    <property type="entry name" value="KaiC-like_dom"/>
</dbReference>
<dbReference type="InterPro" id="IPR034154">
    <property type="entry name" value="TOPRIM_DnaG/twinkle"/>
</dbReference>
<keyword evidence="3" id="KW-1185">Reference proteome</keyword>
<dbReference type="GO" id="GO:0003697">
    <property type="term" value="F:single-stranded DNA binding"/>
    <property type="evidence" value="ECO:0007669"/>
    <property type="project" value="InterPro"/>
</dbReference>
<dbReference type="EMBL" id="FOIM01000083">
    <property type="protein sequence ID" value="SEU23355.1"/>
    <property type="molecule type" value="Genomic_DNA"/>
</dbReference>
<organism evidence="2 3">
    <name type="scientific">Enterocloster lavalensis</name>
    <dbReference type="NCBI Taxonomy" id="460384"/>
    <lineage>
        <taxon>Bacteria</taxon>
        <taxon>Bacillati</taxon>
        <taxon>Bacillota</taxon>
        <taxon>Clostridia</taxon>
        <taxon>Lachnospirales</taxon>
        <taxon>Lachnospiraceae</taxon>
        <taxon>Enterocloster</taxon>
    </lineage>
</organism>
<dbReference type="GeneID" id="93280728"/>
<name>A0A1I0KFS2_9FIRM</name>
<proteinExistence type="predicted"/>
<accession>A0A1I0KFS2</accession>
<dbReference type="InterPro" id="IPR007694">
    <property type="entry name" value="DNA_helicase_DnaB-like_C"/>
</dbReference>
<dbReference type="Pfam" id="PF06745">
    <property type="entry name" value="ATPase"/>
    <property type="match status" value="1"/>
</dbReference>
<dbReference type="PANTHER" id="PTHR12873:SF0">
    <property type="entry name" value="TWINKLE MTDNA HELICASE"/>
    <property type="match status" value="1"/>
</dbReference>
<evidence type="ECO:0000313" key="3">
    <source>
        <dbReference type="Proteomes" id="UP000198508"/>
    </source>
</evidence>
<dbReference type="PANTHER" id="PTHR12873">
    <property type="entry name" value="T7-LIKE MITOCHONDRIAL DNA HELICASE"/>
    <property type="match status" value="1"/>
</dbReference>
<dbReference type="PROSITE" id="PS51199">
    <property type="entry name" value="SF4_HELICASE"/>
    <property type="match status" value="1"/>
</dbReference>
<dbReference type="RefSeq" id="WP_166434630.1">
    <property type="nucleotide sequence ID" value="NZ_FOIM01000083.1"/>
</dbReference>
<feature type="domain" description="SF4 helicase" evidence="1">
    <location>
        <begin position="314"/>
        <end position="528"/>
    </location>
</feature>
<dbReference type="Gene3D" id="3.40.50.300">
    <property type="entry name" value="P-loop containing nucleotide triphosphate hydrolases"/>
    <property type="match status" value="1"/>
</dbReference>
<dbReference type="SUPFAM" id="SSF56731">
    <property type="entry name" value="DNA primase core"/>
    <property type="match status" value="1"/>
</dbReference>
<protein>
    <submittedName>
        <fullName evidence="2">RecA-superfamily ATPase, KaiC/GvpD/RAD55 family</fullName>
    </submittedName>
</protein>
<evidence type="ECO:0000259" key="1">
    <source>
        <dbReference type="PROSITE" id="PS51199"/>
    </source>
</evidence>
<gene>
    <name evidence="2" type="ORF">SAMN05216313_1833</name>
</gene>
<sequence>MRYEFKERDAWDLVRFLGIQGKQRGDELQLAECPYCHGGKNRKDKGSSSINLRTGQFKCLRQSCGVQGNMLTLARDFGYMLIPEVEAAAGARKTYRTLKTPKEPIRPKPPAVTYLESRGISRQVAEQYEITVQTEHTNVLVFPFYDENGDMQFVKYRKTDFDKTRDKNKEWCEAGTRPILFGMKQCTDFETLVITEGQIDSLSVTEAGVKNAVSVPTGARGFTWVPHCWEWVRKFRKIVVFGDFEKGHMSLLDELRQRFPNPIYRVEEADYQGCKDANELLCKHGAAAVKAAVERSKPVPVRRVKPLTEVSRVDIYKLPKLKTGVCQLDRLLGGGLYFGQVDIIAGKRGDGKSTLAGQIMANAMDQGYKCFVYSGELPDYLFKAWLDFQVAGPANVVENYREDGSVNRFVTNSNMDRINAWYQDKCYLYDTGIIDDDEPEDLVKTLRSAIMQYGVKVILIDNLMTAIDLDVDENTEKYDRQSRFVKKLARMAMQYEVLILLVAHRRKNVYTNDTNDEVSGSADITNLAGIVMSYDRDKELPPTQRRLVVSKSRLMGKLCLDGYVMDYDERSKRIYGFGDELNREFGWQKAGDFELVEGMIPFDEEISFE</sequence>
<dbReference type="GO" id="GO:0006260">
    <property type="term" value="P:DNA replication"/>
    <property type="evidence" value="ECO:0007669"/>
    <property type="project" value="InterPro"/>
</dbReference>
<reference evidence="3" key="1">
    <citation type="submission" date="2016-10" db="EMBL/GenBank/DDBJ databases">
        <authorList>
            <person name="Varghese N."/>
            <person name="Submissions S."/>
        </authorList>
    </citation>
    <scope>NUCLEOTIDE SEQUENCE [LARGE SCALE GENOMIC DNA]</scope>
    <source>
        <strain evidence="3">NLAE-zl-G277</strain>
    </source>
</reference>
<evidence type="ECO:0000313" key="2">
    <source>
        <dbReference type="EMBL" id="SEU23355.1"/>
    </source>
</evidence>
<dbReference type="Gene3D" id="3.40.1360.10">
    <property type="match status" value="1"/>
</dbReference>
<dbReference type="GO" id="GO:0005524">
    <property type="term" value="F:ATP binding"/>
    <property type="evidence" value="ECO:0007669"/>
    <property type="project" value="InterPro"/>
</dbReference>
<dbReference type="AlphaFoldDB" id="A0A1I0KFS2"/>
<dbReference type="CDD" id="cd01029">
    <property type="entry name" value="TOPRIM_primases"/>
    <property type="match status" value="1"/>
</dbReference>
<dbReference type="InterPro" id="IPR027032">
    <property type="entry name" value="Twinkle-like"/>
</dbReference>
<dbReference type="GO" id="GO:0043139">
    <property type="term" value="F:5'-3' DNA helicase activity"/>
    <property type="evidence" value="ECO:0007669"/>
    <property type="project" value="InterPro"/>
</dbReference>
<dbReference type="InterPro" id="IPR027417">
    <property type="entry name" value="P-loop_NTPase"/>
</dbReference>
<dbReference type="Proteomes" id="UP000198508">
    <property type="component" value="Unassembled WGS sequence"/>
</dbReference>
<dbReference type="STRING" id="460384.SAMN05216313_1833"/>